<evidence type="ECO:0000256" key="2">
    <source>
        <dbReference type="ARBA" id="ARBA00023125"/>
    </source>
</evidence>
<dbReference type="SUPFAM" id="SSF46785">
    <property type="entry name" value="Winged helix' DNA-binding domain"/>
    <property type="match status" value="1"/>
</dbReference>
<dbReference type="EMBL" id="BLJN01000003">
    <property type="protein sequence ID" value="GFE81618.1"/>
    <property type="molecule type" value="Genomic_DNA"/>
</dbReference>
<keyword evidence="3" id="KW-0804">Transcription</keyword>
<evidence type="ECO:0000313" key="6">
    <source>
        <dbReference type="Proteomes" id="UP000445000"/>
    </source>
</evidence>
<keyword evidence="6" id="KW-1185">Reference proteome</keyword>
<dbReference type="GO" id="GO:0003700">
    <property type="term" value="F:DNA-binding transcription factor activity"/>
    <property type="evidence" value="ECO:0007669"/>
    <property type="project" value="InterPro"/>
</dbReference>
<comment type="caution">
    <text evidence="5">The sequence shown here is derived from an EMBL/GenBank/DDBJ whole genome shotgun (WGS) entry which is preliminary data.</text>
</comment>
<dbReference type="GO" id="GO:0003677">
    <property type="term" value="F:DNA binding"/>
    <property type="evidence" value="ECO:0007669"/>
    <property type="project" value="UniProtKB-KW"/>
</dbReference>
<dbReference type="PANTHER" id="PTHR35790:SF4">
    <property type="entry name" value="HTH-TYPE TRANSCRIPTIONAL REGULATOR PCHR"/>
    <property type="match status" value="1"/>
</dbReference>
<reference evidence="6" key="1">
    <citation type="submission" date="2020-01" db="EMBL/GenBank/DDBJ databases">
        <title>'Steroidobacter agaridevorans' sp. nov., agar-degrading bacteria isolated from rhizosphere soils.</title>
        <authorList>
            <person name="Ikenaga M."/>
            <person name="Kataoka M."/>
            <person name="Murouchi A."/>
            <person name="Katsuragi S."/>
            <person name="Sakai M."/>
        </authorList>
    </citation>
    <scope>NUCLEOTIDE SEQUENCE [LARGE SCALE GENOMIC DNA]</scope>
    <source>
        <strain evidence="6">YU21-B</strain>
    </source>
</reference>
<accession>A0A829YFJ5</accession>
<dbReference type="InterPro" id="IPR036388">
    <property type="entry name" value="WH-like_DNA-bd_sf"/>
</dbReference>
<keyword evidence="2" id="KW-0238">DNA-binding</keyword>
<sequence length="165" mass="18206">MSRSGSHLNVEDFLTFRLTRLSNALRTNLTKPYLEQFDLSLPEWRLLALVARFAPMRFSEVTARSGMDKGQVSRTLRVMATRGLTKTKTIKERGSRSTEALAAPVMVSITPKGTSLYKAVLPVARKRQADMLLTLNEAERSSLYSIIDKLSATIGNGGESVGDAE</sequence>
<dbReference type="PANTHER" id="PTHR35790">
    <property type="entry name" value="HTH-TYPE TRANSCRIPTIONAL REGULATOR PCHR"/>
    <property type="match status" value="1"/>
</dbReference>
<gene>
    <name evidence="5" type="ORF">GCM10011487_36180</name>
</gene>
<dbReference type="Proteomes" id="UP000445000">
    <property type="component" value="Unassembled WGS sequence"/>
</dbReference>
<evidence type="ECO:0000259" key="4">
    <source>
        <dbReference type="PROSITE" id="PS50995"/>
    </source>
</evidence>
<evidence type="ECO:0000313" key="5">
    <source>
        <dbReference type="EMBL" id="GFE81618.1"/>
    </source>
</evidence>
<name>A0A829YFJ5_9GAMM</name>
<dbReference type="InterPro" id="IPR000835">
    <property type="entry name" value="HTH_MarR-typ"/>
</dbReference>
<keyword evidence="1" id="KW-0805">Transcription regulation</keyword>
<dbReference type="SMART" id="SM00347">
    <property type="entry name" value="HTH_MARR"/>
    <property type="match status" value="1"/>
</dbReference>
<evidence type="ECO:0000256" key="1">
    <source>
        <dbReference type="ARBA" id="ARBA00023015"/>
    </source>
</evidence>
<dbReference type="AlphaFoldDB" id="A0A829YFJ5"/>
<dbReference type="InterPro" id="IPR036390">
    <property type="entry name" value="WH_DNA-bd_sf"/>
</dbReference>
<dbReference type="Gene3D" id="1.10.10.10">
    <property type="entry name" value="Winged helix-like DNA-binding domain superfamily/Winged helix DNA-binding domain"/>
    <property type="match status" value="1"/>
</dbReference>
<dbReference type="InterPro" id="IPR052067">
    <property type="entry name" value="Metal_resp_HTH_trans_reg"/>
</dbReference>
<organism evidence="5 6">
    <name type="scientific">Steroidobacter agaridevorans</name>
    <dbReference type="NCBI Taxonomy" id="2695856"/>
    <lineage>
        <taxon>Bacteria</taxon>
        <taxon>Pseudomonadati</taxon>
        <taxon>Pseudomonadota</taxon>
        <taxon>Gammaproteobacteria</taxon>
        <taxon>Steroidobacterales</taxon>
        <taxon>Steroidobacteraceae</taxon>
        <taxon>Steroidobacter</taxon>
    </lineage>
</organism>
<proteinExistence type="predicted"/>
<evidence type="ECO:0000256" key="3">
    <source>
        <dbReference type="ARBA" id="ARBA00023163"/>
    </source>
</evidence>
<feature type="domain" description="HTH marR-type" evidence="4">
    <location>
        <begin position="11"/>
        <end position="152"/>
    </location>
</feature>
<dbReference type="Pfam" id="PF12802">
    <property type="entry name" value="MarR_2"/>
    <property type="match status" value="1"/>
</dbReference>
<dbReference type="PROSITE" id="PS50995">
    <property type="entry name" value="HTH_MARR_2"/>
    <property type="match status" value="1"/>
</dbReference>
<protein>
    <submittedName>
        <fullName evidence="5">Transcriptional regulator</fullName>
    </submittedName>
</protein>